<accession>A0ACB8LCD5</accession>
<sequence length="178" mass="20026">MNFKKKVATEANKTREEFLEYKRKVQSCHFLLLGATAITGLGIASKKRGSDENIEVVKLSHVCWMDVRGKFKISELSPGVMYEIVYEVKLTNAAFGWEAPVSLKLSLPADGKVQNRQVSLLEKPRGEWFELCVGNFLTETNNDGSESTAEVFFDFFEHGGHWKSGLIIKAAILRPKIN</sequence>
<comment type="caution">
    <text evidence="1">The sequence shown here is derived from an EMBL/GenBank/DDBJ whole genome shotgun (WGS) entry which is preliminary data.</text>
</comment>
<organism evidence="1 2">
    <name type="scientific">Citrus sinensis</name>
    <name type="common">Sweet orange</name>
    <name type="synonym">Citrus aurantium var. sinensis</name>
    <dbReference type="NCBI Taxonomy" id="2711"/>
    <lineage>
        <taxon>Eukaryota</taxon>
        <taxon>Viridiplantae</taxon>
        <taxon>Streptophyta</taxon>
        <taxon>Embryophyta</taxon>
        <taxon>Tracheophyta</taxon>
        <taxon>Spermatophyta</taxon>
        <taxon>Magnoliopsida</taxon>
        <taxon>eudicotyledons</taxon>
        <taxon>Gunneridae</taxon>
        <taxon>Pentapetalae</taxon>
        <taxon>rosids</taxon>
        <taxon>malvids</taxon>
        <taxon>Sapindales</taxon>
        <taxon>Rutaceae</taxon>
        <taxon>Aurantioideae</taxon>
        <taxon>Citrus</taxon>
    </lineage>
</organism>
<evidence type="ECO:0000313" key="1">
    <source>
        <dbReference type="EMBL" id="KAH9771086.1"/>
    </source>
</evidence>
<dbReference type="Proteomes" id="UP000829398">
    <property type="component" value="Chromosome 4"/>
</dbReference>
<reference evidence="2" key="1">
    <citation type="journal article" date="2023" name="Hortic. Res.">
        <title>A chromosome-level phased genome enabling allele-level studies in sweet orange: a case study on citrus Huanglongbing tolerance.</title>
        <authorList>
            <person name="Wu B."/>
            <person name="Yu Q."/>
            <person name="Deng Z."/>
            <person name="Duan Y."/>
            <person name="Luo F."/>
            <person name="Gmitter F. Jr."/>
        </authorList>
    </citation>
    <scope>NUCLEOTIDE SEQUENCE [LARGE SCALE GENOMIC DNA]</scope>
    <source>
        <strain evidence="2">cv. Valencia</strain>
    </source>
</reference>
<gene>
    <name evidence="1" type="ORF">KPL71_012580</name>
</gene>
<protein>
    <submittedName>
        <fullName evidence="1">Protein PHLOEM PROTEIN 2-LIKE A1</fullName>
    </submittedName>
</protein>
<dbReference type="EMBL" id="CM039173">
    <property type="protein sequence ID" value="KAH9771086.1"/>
    <property type="molecule type" value="Genomic_DNA"/>
</dbReference>
<proteinExistence type="predicted"/>
<keyword evidence="2" id="KW-1185">Reference proteome</keyword>
<evidence type="ECO:0000313" key="2">
    <source>
        <dbReference type="Proteomes" id="UP000829398"/>
    </source>
</evidence>
<name>A0ACB8LCD5_CITSI</name>